<gene>
    <name evidence="7" type="ORF">JCM15548_11891</name>
</gene>
<feature type="domain" description="Glycoside hydrolase family 31 TIM barrel" evidence="3">
    <location>
        <begin position="152"/>
        <end position="484"/>
    </location>
</feature>
<dbReference type="PANTHER" id="PTHR22762">
    <property type="entry name" value="ALPHA-GLUCOSIDASE"/>
    <property type="match status" value="1"/>
</dbReference>
<dbReference type="Gene3D" id="3.20.20.80">
    <property type="entry name" value="Glycosidases"/>
    <property type="match status" value="1"/>
</dbReference>
<dbReference type="SUPFAM" id="SSF51011">
    <property type="entry name" value="Glycosyl hydrolase domain"/>
    <property type="match status" value="1"/>
</dbReference>
<dbReference type="InterPro" id="IPR025887">
    <property type="entry name" value="Glyco_hydro_31_N_dom"/>
</dbReference>
<keyword evidence="2" id="KW-0326">Glycosidase</keyword>
<sequence>MILRINARPFRLSIFDKYQRLLLDDYQENGFVQKQADKVVYKTLKKDEFFLGLGEKGGSLNRRGQSFTMWNSDKPCYSADEDPLYKSIPFFLSSYGYGVFLDNTYKTEFKMGSESEDYYSFQVPGGEMVYYVMYGPDYKQIIGRYTQLTGQPIMPPNWALGFSQSRGLLTREDLTRDIAEGYRSRNIPCDIIYQDIGWTQHLQDFNWREGNYENPRKMLSDLADKGFKVVVSQDPVISQVNESQWFEADSLGFFATDIRTGESYDMPWPWGGNCGVVDFTHPEVANWWGEYQQKPINDGVKGFWTDMGEPAWSNEEDVDRLNMQHHAGMHDEIHNVYGLEWDRIVTEQFEKHNPNTRIFQMTRAAYAGLQRYTFGWSGDAGNGGNILNGWSSLAGQIPLALSSGMGLIPFWATDISGYCGDISSYSGFAELYTRWLQFGAFNPLSRIHHEGNNAVEPWLFGEEVLEIVKEAIELKYQLFPYLYSYSREAYDTGLPIMRALILEYPDDAEALKAEHQFLFGSELLVAPVVEQYASIKRVYLPAGEWVDFHDPSNIFRGRQWIDYPVDLSTVPIFVKKGSIIPMMPVMQYIHEEDNYPLTFMVFPANNGHQATEFSLYEDDGESNNYKRDQFGKRIIQYSFNNSGAELKVSAQETNGYPLTQRDYHIKVINTQEPKRIELNGKKIRQSRRPSDNEKLQWYWDKENNTCVITIPEPDKDLKLTVTHK</sequence>
<dbReference type="InterPro" id="IPR048395">
    <property type="entry name" value="Glyco_hydro_31_C"/>
</dbReference>
<dbReference type="Pfam" id="PF01055">
    <property type="entry name" value="Glyco_hydro_31_2nd"/>
    <property type="match status" value="1"/>
</dbReference>
<dbReference type="InterPro" id="IPR013780">
    <property type="entry name" value="Glyco_hydro_b"/>
</dbReference>
<keyword evidence="8" id="KW-1185">Reference proteome</keyword>
<dbReference type="STRING" id="1236989.JCM15548_11891"/>
<dbReference type="SUPFAM" id="SSF51445">
    <property type="entry name" value="(Trans)glycosidases"/>
    <property type="match status" value="1"/>
</dbReference>
<dbReference type="CDD" id="cd14752">
    <property type="entry name" value="GH31_N"/>
    <property type="match status" value="1"/>
</dbReference>
<evidence type="ECO:0000259" key="3">
    <source>
        <dbReference type="Pfam" id="PF01055"/>
    </source>
</evidence>
<dbReference type="InterPro" id="IPR011013">
    <property type="entry name" value="Gal_mutarotase_sf_dom"/>
</dbReference>
<accession>A0A0E9LXS3</accession>
<evidence type="ECO:0000259" key="5">
    <source>
        <dbReference type="Pfam" id="PF17137"/>
    </source>
</evidence>
<reference evidence="7 8" key="1">
    <citation type="journal article" date="2015" name="Microbes Environ.">
        <title>Distribution and evolution of nitrogen fixation genes in the phylum bacteroidetes.</title>
        <authorList>
            <person name="Inoue J."/>
            <person name="Oshima K."/>
            <person name="Suda W."/>
            <person name="Sakamoto M."/>
            <person name="Iino T."/>
            <person name="Noda S."/>
            <person name="Hongoh Y."/>
            <person name="Hattori M."/>
            <person name="Ohkuma M."/>
        </authorList>
    </citation>
    <scope>NUCLEOTIDE SEQUENCE [LARGE SCALE GENOMIC DNA]</scope>
    <source>
        <strain evidence="7">JCM 15548</strain>
    </source>
</reference>
<organism evidence="7 8">
    <name type="scientific">Geofilum rubicundum JCM 15548</name>
    <dbReference type="NCBI Taxonomy" id="1236989"/>
    <lineage>
        <taxon>Bacteria</taxon>
        <taxon>Pseudomonadati</taxon>
        <taxon>Bacteroidota</taxon>
        <taxon>Bacteroidia</taxon>
        <taxon>Marinilabiliales</taxon>
        <taxon>Marinilabiliaceae</taxon>
        <taxon>Geofilum</taxon>
    </lineage>
</organism>
<dbReference type="Gene3D" id="2.60.40.1180">
    <property type="entry name" value="Golgi alpha-mannosidase II"/>
    <property type="match status" value="2"/>
</dbReference>
<comment type="similarity">
    <text evidence="1 2">Belongs to the glycosyl hydrolase 31 family.</text>
</comment>
<dbReference type="Pfam" id="PF17137">
    <property type="entry name" value="DUF5110"/>
    <property type="match status" value="1"/>
</dbReference>
<dbReference type="InterPro" id="IPR000322">
    <property type="entry name" value="Glyco_hydro_31_TIM"/>
</dbReference>
<evidence type="ECO:0000256" key="1">
    <source>
        <dbReference type="ARBA" id="ARBA00007806"/>
    </source>
</evidence>
<evidence type="ECO:0000313" key="8">
    <source>
        <dbReference type="Proteomes" id="UP000032900"/>
    </source>
</evidence>
<dbReference type="GO" id="GO:0004553">
    <property type="term" value="F:hydrolase activity, hydrolyzing O-glycosyl compounds"/>
    <property type="evidence" value="ECO:0007669"/>
    <property type="project" value="InterPro"/>
</dbReference>
<dbReference type="InterPro" id="IPR017853">
    <property type="entry name" value="GH"/>
</dbReference>
<dbReference type="GO" id="GO:0005975">
    <property type="term" value="P:carbohydrate metabolic process"/>
    <property type="evidence" value="ECO:0007669"/>
    <property type="project" value="InterPro"/>
</dbReference>
<dbReference type="Gene3D" id="2.60.40.1760">
    <property type="entry name" value="glycosyl hydrolase (family 31)"/>
    <property type="match status" value="1"/>
</dbReference>
<evidence type="ECO:0000259" key="4">
    <source>
        <dbReference type="Pfam" id="PF13802"/>
    </source>
</evidence>
<proteinExistence type="inferred from homology"/>
<feature type="domain" description="Glycoside hydrolase family 31 N-terminal" evidence="4">
    <location>
        <begin position="4"/>
        <end position="109"/>
    </location>
</feature>
<evidence type="ECO:0000256" key="2">
    <source>
        <dbReference type="RuleBase" id="RU361185"/>
    </source>
</evidence>
<dbReference type="Proteomes" id="UP000032900">
    <property type="component" value="Unassembled WGS sequence"/>
</dbReference>
<protein>
    <submittedName>
        <fullName evidence="7">Alpha-glucosidase, family 31 of glycosyl hydrolases, COG1501</fullName>
    </submittedName>
</protein>
<dbReference type="EMBL" id="BAZW01000011">
    <property type="protein sequence ID" value="GAO29675.1"/>
    <property type="molecule type" value="Genomic_DNA"/>
</dbReference>
<comment type="caution">
    <text evidence="7">The sequence shown here is derived from an EMBL/GenBank/DDBJ whole genome shotgun (WGS) entry which is preliminary data.</text>
</comment>
<dbReference type="InterPro" id="IPR033403">
    <property type="entry name" value="DUF5110"/>
</dbReference>
<keyword evidence="2 7" id="KW-0378">Hydrolase</keyword>
<feature type="domain" description="Glycosyl hydrolase family 31 C-terminal" evidence="6">
    <location>
        <begin position="493"/>
        <end position="580"/>
    </location>
</feature>
<dbReference type="Pfam" id="PF13802">
    <property type="entry name" value="Gal_mutarotas_2"/>
    <property type="match status" value="1"/>
</dbReference>
<dbReference type="GO" id="GO:0030246">
    <property type="term" value="F:carbohydrate binding"/>
    <property type="evidence" value="ECO:0007669"/>
    <property type="project" value="InterPro"/>
</dbReference>
<dbReference type="PANTHER" id="PTHR22762:SF166">
    <property type="entry name" value="ALPHA-GLUCOSIDASE"/>
    <property type="match status" value="1"/>
</dbReference>
<dbReference type="RefSeq" id="WP_227625576.1">
    <property type="nucleotide sequence ID" value="NZ_BAZW01000011.1"/>
</dbReference>
<feature type="domain" description="DUF5110" evidence="5">
    <location>
        <begin position="596"/>
        <end position="669"/>
    </location>
</feature>
<evidence type="ECO:0000313" key="7">
    <source>
        <dbReference type="EMBL" id="GAO29675.1"/>
    </source>
</evidence>
<evidence type="ECO:0000259" key="6">
    <source>
        <dbReference type="Pfam" id="PF21365"/>
    </source>
</evidence>
<dbReference type="SUPFAM" id="SSF74650">
    <property type="entry name" value="Galactose mutarotase-like"/>
    <property type="match status" value="1"/>
</dbReference>
<dbReference type="AlphaFoldDB" id="A0A0E9LXS3"/>
<name>A0A0E9LXS3_9BACT</name>
<dbReference type="Pfam" id="PF21365">
    <property type="entry name" value="Glyco_hydro_31_3rd"/>
    <property type="match status" value="1"/>
</dbReference>